<protein>
    <submittedName>
        <fullName evidence="12">DNA polymerase III beta subunit</fullName>
        <ecNumber evidence="12">2.7.7.7</ecNumber>
    </submittedName>
</protein>
<evidence type="ECO:0000256" key="3">
    <source>
        <dbReference type="ARBA" id="ARBA00010752"/>
    </source>
</evidence>
<dbReference type="Pfam" id="PF02768">
    <property type="entry name" value="DNA_pol3_beta_3"/>
    <property type="match status" value="1"/>
</dbReference>
<proteinExistence type="inferred from homology"/>
<dbReference type="PANTHER" id="PTHR30478:SF0">
    <property type="entry name" value="BETA SLIDING CLAMP"/>
    <property type="match status" value="1"/>
</dbReference>
<feature type="domain" description="DNA polymerase III beta sliding clamp C-terminal" evidence="11">
    <location>
        <begin position="257"/>
        <end position="374"/>
    </location>
</feature>
<keyword evidence="9" id="KW-0239">DNA-directed DNA polymerase</keyword>
<dbReference type="GO" id="GO:0005737">
    <property type="term" value="C:cytoplasm"/>
    <property type="evidence" value="ECO:0007669"/>
    <property type="project" value="UniProtKB-SubCell"/>
</dbReference>
<evidence type="ECO:0000256" key="8">
    <source>
        <dbReference type="ARBA" id="ARBA00022705"/>
    </source>
</evidence>
<reference evidence="12 13" key="1">
    <citation type="journal article" date="2011" name="J. Bacteriol.">
        <title>Complete genome sequence of Mycoplasma haemofelis, a hemotropic mycoplasma.</title>
        <authorList>
            <person name="Barker E.N."/>
            <person name="Helps C.R."/>
            <person name="Peters I.R."/>
            <person name="Darby A.C."/>
            <person name="Radford A.D."/>
            <person name="Tasker S."/>
        </authorList>
    </citation>
    <scope>NUCLEOTIDE SEQUENCE [LARGE SCALE GENOMIC DNA]</scope>
    <source>
        <strain evidence="12 13">Langford 1</strain>
    </source>
</reference>
<dbReference type="InterPro" id="IPR022635">
    <property type="entry name" value="DNA_polIII_beta_C"/>
</dbReference>
<comment type="similarity">
    <text evidence="3">Belongs to the beta sliding clamp family.</text>
</comment>
<organism evidence="12 13">
    <name type="scientific">Mycoplasma haemofelis (strain Langford 1)</name>
    <name type="common">Haemobartonella felis</name>
    <dbReference type="NCBI Taxonomy" id="941640"/>
    <lineage>
        <taxon>Bacteria</taxon>
        <taxon>Bacillati</taxon>
        <taxon>Mycoplasmatota</taxon>
        <taxon>Mollicutes</taxon>
        <taxon>Mycoplasmataceae</taxon>
        <taxon>Mycoplasma</taxon>
    </lineage>
</organism>
<evidence type="ECO:0000259" key="11">
    <source>
        <dbReference type="Pfam" id="PF02768"/>
    </source>
</evidence>
<comment type="subcellular location">
    <subcellularLocation>
        <location evidence="2">Cytoplasm</location>
    </subcellularLocation>
</comment>
<keyword evidence="10" id="KW-0238">DNA-binding</keyword>
<keyword evidence="7 12" id="KW-0548">Nucleotidyltransferase</keyword>
<dbReference type="SUPFAM" id="SSF55979">
    <property type="entry name" value="DNA clamp"/>
    <property type="match status" value="1"/>
</dbReference>
<evidence type="ECO:0000256" key="5">
    <source>
        <dbReference type="ARBA" id="ARBA00022490"/>
    </source>
</evidence>
<evidence type="ECO:0000256" key="9">
    <source>
        <dbReference type="ARBA" id="ARBA00022932"/>
    </source>
</evidence>
<evidence type="ECO:0000256" key="10">
    <source>
        <dbReference type="ARBA" id="ARBA00023125"/>
    </source>
</evidence>
<evidence type="ECO:0000313" key="13">
    <source>
        <dbReference type="Proteomes" id="UP000008637"/>
    </source>
</evidence>
<evidence type="ECO:0000256" key="4">
    <source>
        <dbReference type="ARBA" id="ARBA00011400"/>
    </source>
</evidence>
<keyword evidence="5" id="KW-0963">Cytoplasm</keyword>
<dbReference type="KEGG" id="mha:HF1_00020"/>
<dbReference type="SMART" id="SM00480">
    <property type="entry name" value="POL3Bc"/>
    <property type="match status" value="1"/>
</dbReference>
<dbReference type="OrthoDB" id="394839at2"/>
<evidence type="ECO:0000256" key="1">
    <source>
        <dbReference type="ARBA" id="ARBA00002266"/>
    </source>
</evidence>
<dbReference type="GO" id="GO:0008408">
    <property type="term" value="F:3'-5' exonuclease activity"/>
    <property type="evidence" value="ECO:0007669"/>
    <property type="project" value="InterPro"/>
</dbReference>
<name>E8ZGI0_MYCHL</name>
<evidence type="ECO:0000256" key="6">
    <source>
        <dbReference type="ARBA" id="ARBA00022679"/>
    </source>
</evidence>
<gene>
    <name evidence="12" type="primary">dnaN</name>
    <name evidence="12" type="ordered locus">HF1_00020</name>
</gene>
<sequence length="376" mass="44504">MHFIINNKYIKKIKNFLSVQYESLNLKIDNVHIKCSNNEVILIICNENYFFKLEIKKDEDLKIKKTGSFSLNIKLFNSLLEKLKPSNNLEIFKSEDNNIQFFSGDFECNLIFLEEKVNNPEKINLEEKDKISISYSILKLTYSKLKNFCKNQDSSQNTLLKCIHLRKLNNSEILEVWSSDNYRTVFGQFKFKCDREFEINISPSIINTLLFLFLEYSEEDLEIWINDDDFFCKKDDLIMKVKIERGNFPELSHWFNTNNNKEFLVSKSDLLSAIERNLLLSNKVIQTTFYRLENEKLWIEYKDSEKGFCKEFIKIKKFTDGDIDFSLNNNLLKPLIKNIDSENIIFSISDSFKPIVLLSSNESEIFKQFILPIRNV</sequence>
<evidence type="ECO:0000313" key="12">
    <source>
        <dbReference type="EMBL" id="CBY92010.1"/>
    </source>
</evidence>
<dbReference type="Gene3D" id="3.10.150.10">
    <property type="entry name" value="DNA Polymerase III, subunit A, domain 2"/>
    <property type="match status" value="1"/>
</dbReference>
<dbReference type="Gene3D" id="3.70.10.10">
    <property type="match status" value="1"/>
</dbReference>
<dbReference type="InterPro" id="IPR046938">
    <property type="entry name" value="DNA_clamp_sf"/>
</dbReference>
<dbReference type="InterPro" id="IPR001001">
    <property type="entry name" value="DNA_polIII_beta"/>
</dbReference>
<dbReference type="Proteomes" id="UP000008637">
    <property type="component" value="Chromosome"/>
</dbReference>
<keyword evidence="8" id="KW-0235">DNA replication</keyword>
<dbReference type="GO" id="GO:0003887">
    <property type="term" value="F:DNA-directed DNA polymerase activity"/>
    <property type="evidence" value="ECO:0007669"/>
    <property type="project" value="UniProtKB-KW"/>
</dbReference>
<dbReference type="PANTHER" id="PTHR30478">
    <property type="entry name" value="DNA POLYMERASE III SUBUNIT BETA"/>
    <property type="match status" value="1"/>
</dbReference>
<accession>E8ZGI0</accession>
<keyword evidence="6 12" id="KW-0808">Transferase</keyword>
<dbReference type="EC" id="2.7.7.7" evidence="12"/>
<dbReference type="GO" id="GO:0003677">
    <property type="term" value="F:DNA binding"/>
    <property type="evidence" value="ECO:0007669"/>
    <property type="project" value="UniProtKB-KW"/>
</dbReference>
<evidence type="ECO:0000256" key="7">
    <source>
        <dbReference type="ARBA" id="ARBA00022695"/>
    </source>
</evidence>
<evidence type="ECO:0000256" key="2">
    <source>
        <dbReference type="ARBA" id="ARBA00004496"/>
    </source>
</evidence>
<dbReference type="AlphaFoldDB" id="E8ZGI0"/>
<dbReference type="HOGENOM" id="CLU_721248_0_0_14"/>
<keyword evidence="13" id="KW-1185">Reference proteome</keyword>
<comment type="function">
    <text evidence="1">Confers DNA tethering and processivity to DNA polymerases and other proteins. Acts as a clamp, forming a ring around DNA (a reaction catalyzed by the clamp-loading complex) which diffuses in an ATP-independent manner freely and bidirectionally along dsDNA. Initially characterized for its ability to contact the catalytic subunit of DNA polymerase III (Pol III), a complex, multichain enzyme responsible for most of the replicative synthesis in bacteria; Pol III exhibits 3'-5' exonuclease proofreading activity. The beta chain is required for initiation of replication as well as for processivity of DNA replication.</text>
</comment>
<dbReference type="GO" id="GO:0009360">
    <property type="term" value="C:DNA polymerase III complex"/>
    <property type="evidence" value="ECO:0007669"/>
    <property type="project" value="InterPro"/>
</dbReference>
<comment type="subunit">
    <text evidence="4">Forms a ring-shaped head-to-tail homodimer around DNA which binds and tethers DNA polymerases and other proteins to the DNA. The DNA replisome complex has a single clamp-loading complex (3 tau and 1 each of delta, delta', psi and chi subunits) which binds 3 Pol III cores (1 core on the leading strand and 2 on the lagging strand) each with a beta sliding clamp dimer. Additional proteins in the replisome are other copies of gamma, psi and chi, Ssb, DNA helicase and RNA primase.</text>
</comment>
<dbReference type="EMBL" id="FR773153">
    <property type="protein sequence ID" value="CBY92010.1"/>
    <property type="molecule type" value="Genomic_DNA"/>
</dbReference>
<dbReference type="GO" id="GO:0006271">
    <property type="term" value="P:DNA strand elongation involved in DNA replication"/>
    <property type="evidence" value="ECO:0007669"/>
    <property type="project" value="TreeGrafter"/>
</dbReference>